<dbReference type="Proteomes" id="UP000239874">
    <property type="component" value="Unassembled WGS sequence"/>
</dbReference>
<proteinExistence type="predicted"/>
<evidence type="ECO:0000313" key="2">
    <source>
        <dbReference type="Proteomes" id="UP000239874"/>
    </source>
</evidence>
<dbReference type="EMBL" id="PSZC01000010">
    <property type="protein sequence ID" value="PPJ37125.1"/>
    <property type="molecule type" value="Genomic_DNA"/>
</dbReference>
<dbReference type="Gene3D" id="3.40.30.120">
    <property type="match status" value="1"/>
</dbReference>
<accession>A0A2S6APG1</accession>
<dbReference type="AlphaFoldDB" id="A0A2S6APG1"/>
<evidence type="ECO:0000313" key="1">
    <source>
        <dbReference type="EMBL" id="PPJ37125.1"/>
    </source>
</evidence>
<name>A0A2S6APG1_9NOCA</name>
<comment type="caution">
    <text evidence="1">The sequence shown here is derived from an EMBL/GenBank/DDBJ whole genome shotgun (WGS) entry which is preliminary data.</text>
</comment>
<sequence length="70" mass="7718">MNRRWCATVGATPSGALLVRPNQVIAWREPTAPDDATAAFEHVWARIFACRGGERDPAGRLQNSRSARQV</sequence>
<reference evidence="1 2" key="1">
    <citation type="submission" date="2018-02" db="EMBL/GenBank/DDBJ databases">
        <title>8 Nocardia nova and 1 Nocardia cyriacigeorgica strain used for evolution to TMP-SMX.</title>
        <authorList>
            <person name="Mehta H."/>
            <person name="Weng J."/>
            <person name="Shamoo Y."/>
        </authorList>
    </citation>
    <scope>NUCLEOTIDE SEQUENCE [LARGE SCALE GENOMIC DNA]</scope>
    <source>
        <strain evidence="1 2">MDA3139</strain>
    </source>
</reference>
<organism evidence="1 2">
    <name type="scientific">Nocardia nova</name>
    <dbReference type="NCBI Taxonomy" id="37330"/>
    <lineage>
        <taxon>Bacteria</taxon>
        <taxon>Bacillati</taxon>
        <taxon>Actinomycetota</taxon>
        <taxon>Actinomycetes</taxon>
        <taxon>Mycobacteriales</taxon>
        <taxon>Nocardiaceae</taxon>
        <taxon>Nocardia</taxon>
    </lineage>
</organism>
<protein>
    <submittedName>
        <fullName evidence="1">Uncharacterized protein</fullName>
    </submittedName>
</protein>
<gene>
    <name evidence="1" type="ORF">C5E45_15750</name>
</gene>